<reference evidence="1" key="1">
    <citation type="submission" date="2019-08" db="EMBL/GenBank/DDBJ databases">
        <title>Phocoena sinus (Vaquita) genome, mPhoSin1, primary haplotype.</title>
        <authorList>
            <person name="Morin P."/>
            <person name="Mountcastle J."/>
            <person name="Fungtammasan C."/>
            <person name="Rhie A."/>
            <person name="Rojas-Bracho L."/>
            <person name="Smith C.R."/>
            <person name="Taylor B.L."/>
            <person name="Gulland F.M.D."/>
            <person name="Musser W."/>
            <person name="Houck M."/>
            <person name="Haase B."/>
            <person name="Paez S."/>
            <person name="Howe K."/>
            <person name="Torrance J."/>
            <person name="Formenti G."/>
            <person name="Phillippy A."/>
            <person name="Ryder O."/>
            <person name="Jarvis E.D."/>
            <person name="Fedrigo O."/>
        </authorList>
    </citation>
    <scope>NUCLEOTIDE SEQUENCE [LARGE SCALE GENOMIC DNA]</scope>
</reference>
<keyword evidence="2" id="KW-1185">Reference proteome</keyword>
<protein>
    <submittedName>
        <fullName evidence="1">Uncharacterized protein</fullName>
    </submittedName>
</protein>
<name>A0A8C9C3J0_PHOSS</name>
<organism evidence="1 2">
    <name type="scientific">Phocoena sinus</name>
    <name type="common">Vaquita</name>
    <dbReference type="NCBI Taxonomy" id="42100"/>
    <lineage>
        <taxon>Eukaryota</taxon>
        <taxon>Metazoa</taxon>
        <taxon>Chordata</taxon>
        <taxon>Craniata</taxon>
        <taxon>Vertebrata</taxon>
        <taxon>Euteleostomi</taxon>
        <taxon>Mammalia</taxon>
        <taxon>Eutheria</taxon>
        <taxon>Laurasiatheria</taxon>
        <taxon>Artiodactyla</taxon>
        <taxon>Whippomorpha</taxon>
        <taxon>Cetacea</taxon>
        <taxon>Odontoceti</taxon>
        <taxon>Phocoenidae</taxon>
        <taxon>Phocoena</taxon>
    </lineage>
</organism>
<dbReference type="AlphaFoldDB" id="A0A8C9C3J0"/>
<reference evidence="1" key="3">
    <citation type="submission" date="2025-09" db="UniProtKB">
        <authorList>
            <consortium name="Ensembl"/>
        </authorList>
    </citation>
    <scope>IDENTIFICATION</scope>
</reference>
<evidence type="ECO:0000313" key="1">
    <source>
        <dbReference type="Ensembl" id="ENSPSNP00000015610.1"/>
    </source>
</evidence>
<reference evidence="1" key="2">
    <citation type="submission" date="2025-08" db="UniProtKB">
        <authorList>
            <consortium name="Ensembl"/>
        </authorList>
    </citation>
    <scope>IDENTIFICATION</scope>
</reference>
<proteinExistence type="predicted"/>
<dbReference type="Ensembl" id="ENSPSNT00000017615.1">
    <property type="protein sequence ID" value="ENSPSNP00000015610.1"/>
    <property type="gene ID" value="ENSPSNG00000011524.1"/>
</dbReference>
<dbReference type="GeneTree" id="ENSGT01150000286946"/>
<accession>A0A8C9C3J0</accession>
<evidence type="ECO:0000313" key="2">
    <source>
        <dbReference type="Proteomes" id="UP000694554"/>
    </source>
</evidence>
<dbReference type="Proteomes" id="UP000694554">
    <property type="component" value="Chromosome 3"/>
</dbReference>
<sequence length="251" mass="29465">MVTLSLIKEAEMYSGERTASSISGAGKTGQVHVEVLDHSLTAYTKISSKWIKDLNVRPETIKLLEENIGRTLYDINHSKILFDPPPKEMEIKTKINKWDLMKLQSFCTAKETINKTKRKPSEWEKIFANEAIDKGLISKICKQLMQLNKKTNNPIQKWAENLNRHFSKEDIQTANKHMKECSTSLIIREMQIKTTMRYHLTPVRMAIIKKSRNNKCWRVCGEKGTLLHCWWECELVQPLWRTVWMFLKHYK</sequence>
<dbReference type="PANTHER" id="PTHR19446">
    <property type="entry name" value="REVERSE TRANSCRIPTASES"/>
    <property type="match status" value="1"/>
</dbReference>